<dbReference type="Proteomes" id="UP000050525">
    <property type="component" value="Unassembled WGS sequence"/>
</dbReference>
<proteinExistence type="predicted"/>
<dbReference type="AlphaFoldDB" id="A0A151NQT9"/>
<name>A0A151NQT9_ALLMI</name>
<protein>
    <submittedName>
        <fullName evidence="1">Uncharacterized protein</fullName>
    </submittedName>
</protein>
<evidence type="ECO:0000313" key="2">
    <source>
        <dbReference type="Proteomes" id="UP000050525"/>
    </source>
</evidence>
<evidence type="ECO:0000313" key="1">
    <source>
        <dbReference type="EMBL" id="KYO39070.1"/>
    </source>
</evidence>
<organism evidence="1 2">
    <name type="scientific">Alligator mississippiensis</name>
    <name type="common">American alligator</name>
    <dbReference type="NCBI Taxonomy" id="8496"/>
    <lineage>
        <taxon>Eukaryota</taxon>
        <taxon>Metazoa</taxon>
        <taxon>Chordata</taxon>
        <taxon>Craniata</taxon>
        <taxon>Vertebrata</taxon>
        <taxon>Euteleostomi</taxon>
        <taxon>Archelosauria</taxon>
        <taxon>Archosauria</taxon>
        <taxon>Crocodylia</taxon>
        <taxon>Alligatoridae</taxon>
        <taxon>Alligatorinae</taxon>
        <taxon>Alligator</taxon>
    </lineage>
</organism>
<gene>
    <name evidence="1" type="ORF">Y1Q_0000085</name>
</gene>
<keyword evidence="2" id="KW-1185">Reference proteome</keyword>
<accession>A0A151NQT9</accession>
<sequence length="76" mass="8594">MAMWHPGEQIKEVVRVGEGKDYKQVWQLEEDFFFCNAAYVLSSTADSHGPLGKSSASHRLCLDCAYQQNHSCEAEK</sequence>
<comment type="caution">
    <text evidence="1">The sequence shown here is derived from an EMBL/GenBank/DDBJ whole genome shotgun (WGS) entry which is preliminary data.</text>
</comment>
<dbReference type="EMBL" id="AKHW03002379">
    <property type="protein sequence ID" value="KYO39070.1"/>
    <property type="molecule type" value="Genomic_DNA"/>
</dbReference>
<reference evidence="1 2" key="1">
    <citation type="journal article" date="2012" name="Genome Biol.">
        <title>Sequencing three crocodilian genomes to illuminate the evolution of archosaurs and amniotes.</title>
        <authorList>
            <person name="St John J.A."/>
            <person name="Braun E.L."/>
            <person name="Isberg S.R."/>
            <person name="Miles L.G."/>
            <person name="Chong A.Y."/>
            <person name="Gongora J."/>
            <person name="Dalzell P."/>
            <person name="Moran C."/>
            <person name="Bed'hom B."/>
            <person name="Abzhanov A."/>
            <person name="Burgess S.C."/>
            <person name="Cooksey A.M."/>
            <person name="Castoe T.A."/>
            <person name="Crawford N.G."/>
            <person name="Densmore L.D."/>
            <person name="Drew J.C."/>
            <person name="Edwards S.V."/>
            <person name="Faircloth B.C."/>
            <person name="Fujita M.K."/>
            <person name="Greenwold M.J."/>
            <person name="Hoffmann F.G."/>
            <person name="Howard J.M."/>
            <person name="Iguchi T."/>
            <person name="Janes D.E."/>
            <person name="Khan S.Y."/>
            <person name="Kohno S."/>
            <person name="de Koning A.J."/>
            <person name="Lance S.L."/>
            <person name="McCarthy F.M."/>
            <person name="McCormack J.E."/>
            <person name="Merchant M.E."/>
            <person name="Peterson D.G."/>
            <person name="Pollock D.D."/>
            <person name="Pourmand N."/>
            <person name="Raney B.J."/>
            <person name="Roessler K.A."/>
            <person name="Sanford J.R."/>
            <person name="Sawyer R.H."/>
            <person name="Schmidt C.J."/>
            <person name="Triplett E.W."/>
            <person name="Tuberville T.D."/>
            <person name="Venegas-Anaya M."/>
            <person name="Howard J.T."/>
            <person name="Jarvis E.D."/>
            <person name="Guillette L.J.Jr."/>
            <person name="Glenn T.C."/>
            <person name="Green R.E."/>
            <person name="Ray D.A."/>
        </authorList>
    </citation>
    <scope>NUCLEOTIDE SEQUENCE [LARGE SCALE GENOMIC DNA]</scope>
    <source>
        <strain evidence="1">KSC_2009_1</strain>
    </source>
</reference>